<proteinExistence type="predicted"/>
<evidence type="ECO:0000256" key="1">
    <source>
        <dbReference type="SAM" id="MobiDB-lite"/>
    </source>
</evidence>
<name>A0A7J7V3Q4_MYOMY</name>
<evidence type="ECO:0000313" key="3">
    <source>
        <dbReference type="Proteomes" id="UP000527355"/>
    </source>
</evidence>
<feature type="region of interest" description="Disordered" evidence="1">
    <location>
        <begin position="33"/>
        <end position="56"/>
    </location>
</feature>
<dbReference type="Proteomes" id="UP000527355">
    <property type="component" value="Unassembled WGS sequence"/>
</dbReference>
<comment type="caution">
    <text evidence="2">The sequence shown here is derived from an EMBL/GenBank/DDBJ whole genome shotgun (WGS) entry which is preliminary data.</text>
</comment>
<dbReference type="AlphaFoldDB" id="A0A7J7V3Q4"/>
<reference evidence="2 3" key="1">
    <citation type="journal article" date="2020" name="Nature">
        <title>Six reference-quality genomes reveal evolution of bat adaptations.</title>
        <authorList>
            <person name="Jebb D."/>
            <person name="Huang Z."/>
            <person name="Pippel M."/>
            <person name="Hughes G.M."/>
            <person name="Lavrichenko K."/>
            <person name="Devanna P."/>
            <person name="Winkler S."/>
            <person name="Jermiin L.S."/>
            <person name="Skirmuntt E.C."/>
            <person name="Katzourakis A."/>
            <person name="Burkitt-Gray L."/>
            <person name="Ray D.A."/>
            <person name="Sullivan K.A.M."/>
            <person name="Roscito J.G."/>
            <person name="Kirilenko B.M."/>
            <person name="Davalos L.M."/>
            <person name="Corthals A.P."/>
            <person name="Power M.L."/>
            <person name="Jones G."/>
            <person name="Ransome R.D."/>
            <person name="Dechmann D.K.N."/>
            <person name="Locatelli A.G."/>
            <person name="Puechmaille S.J."/>
            <person name="Fedrigo O."/>
            <person name="Jarvis E.D."/>
            <person name="Hiller M."/>
            <person name="Vernes S.C."/>
            <person name="Myers E.W."/>
            <person name="Teeling E.C."/>
        </authorList>
    </citation>
    <scope>NUCLEOTIDE SEQUENCE [LARGE SCALE GENOMIC DNA]</scope>
    <source>
        <strain evidence="2">MMyoMyo1</strain>
        <tissue evidence="2">Flight muscle</tissue>
    </source>
</reference>
<accession>A0A7J7V3Q4</accession>
<sequence>MKSPSPPSLCTDSSARWKLMFDIYTAQNHKSDTVGAGSAELRRQDPDPPWHDYHTEAAGRSTPCRVYLPSLVRTEHIPMLRASSFTYKYCLYCSQVSHQSVMIMDFISFDSSFNSRTNHHR</sequence>
<evidence type="ECO:0000313" key="2">
    <source>
        <dbReference type="EMBL" id="KAF6319769.1"/>
    </source>
</evidence>
<dbReference type="EMBL" id="JABWUV010000011">
    <property type="protein sequence ID" value="KAF6319769.1"/>
    <property type="molecule type" value="Genomic_DNA"/>
</dbReference>
<organism evidence="2 3">
    <name type="scientific">Myotis myotis</name>
    <name type="common">Greater mouse-eared bat</name>
    <name type="synonym">Vespertilio myotis</name>
    <dbReference type="NCBI Taxonomy" id="51298"/>
    <lineage>
        <taxon>Eukaryota</taxon>
        <taxon>Metazoa</taxon>
        <taxon>Chordata</taxon>
        <taxon>Craniata</taxon>
        <taxon>Vertebrata</taxon>
        <taxon>Euteleostomi</taxon>
        <taxon>Mammalia</taxon>
        <taxon>Eutheria</taxon>
        <taxon>Laurasiatheria</taxon>
        <taxon>Chiroptera</taxon>
        <taxon>Yangochiroptera</taxon>
        <taxon>Vespertilionidae</taxon>
        <taxon>Myotis</taxon>
    </lineage>
</organism>
<keyword evidence="3" id="KW-1185">Reference proteome</keyword>
<gene>
    <name evidence="2" type="ORF">mMyoMyo1_008506</name>
</gene>
<feature type="compositionally biased region" description="Basic and acidic residues" evidence="1">
    <location>
        <begin position="40"/>
        <end position="56"/>
    </location>
</feature>
<protein>
    <submittedName>
        <fullName evidence="2">Uncharacterized protein</fullName>
    </submittedName>
</protein>